<name>A0A3M0BSK5_9AQUI</name>
<evidence type="ECO:0000256" key="7">
    <source>
        <dbReference type="ARBA" id="ARBA00022795"/>
    </source>
</evidence>
<dbReference type="PANTHER" id="PTHR43134">
    <property type="entry name" value="SIGNAL RECOGNITION PARTICLE RECEPTOR SUBUNIT ALPHA"/>
    <property type="match status" value="1"/>
</dbReference>
<dbReference type="AlphaFoldDB" id="A0A3M0BSK5"/>
<feature type="domain" description="SRP54-type proteins GTP-binding" evidence="14">
    <location>
        <begin position="178"/>
        <end position="371"/>
    </location>
</feature>
<comment type="caution">
    <text evidence="15">The sequence shown here is derived from an EMBL/GenBank/DDBJ whole genome shotgun (WGS) entry which is preliminary data.</text>
</comment>
<dbReference type="InterPro" id="IPR027417">
    <property type="entry name" value="P-loop_NTPase"/>
</dbReference>
<keyword evidence="15" id="KW-0969">Cilium</keyword>
<dbReference type="GO" id="GO:0006614">
    <property type="term" value="P:SRP-dependent cotranslational protein targeting to membrane"/>
    <property type="evidence" value="ECO:0007669"/>
    <property type="project" value="InterPro"/>
</dbReference>
<proteinExistence type="inferred from homology"/>
<protein>
    <recommendedName>
        <fullName evidence="3">Flagellar biosynthesis protein FlhF</fullName>
    </recommendedName>
    <alternativeName>
        <fullName evidence="13">Flagella-associated GTP-binding protein</fullName>
    </alternativeName>
</protein>
<keyword evidence="7" id="KW-1005">Bacterial flagellum biogenesis</keyword>
<keyword evidence="15" id="KW-0966">Cell projection</keyword>
<dbReference type="OrthoDB" id="9778554at2"/>
<dbReference type="Proteomes" id="UP000280842">
    <property type="component" value="Unassembled WGS sequence"/>
</dbReference>
<accession>A0A3M0BSK5</accession>
<evidence type="ECO:0000256" key="10">
    <source>
        <dbReference type="ARBA" id="ARBA00023136"/>
    </source>
</evidence>
<evidence type="ECO:0000256" key="2">
    <source>
        <dbReference type="ARBA" id="ARBA00008531"/>
    </source>
</evidence>
<organism evidence="15 16">
    <name type="scientific">Hydrogenothermus marinus</name>
    <dbReference type="NCBI Taxonomy" id="133270"/>
    <lineage>
        <taxon>Bacteria</taxon>
        <taxon>Pseudomonadati</taxon>
        <taxon>Aquificota</taxon>
        <taxon>Aquificia</taxon>
        <taxon>Aquificales</taxon>
        <taxon>Hydrogenothermaceae</taxon>
        <taxon>Hydrogenothermus</taxon>
    </lineage>
</organism>
<evidence type="ECO:0000313" key="15">
    <source>
        <dbReference type="EMBL" id="RMA97495.1"/>
    </source>
</evidence>
<evidence type="ECO:0000256" key="9">
    <source>
        <dbReference type="ARBA" id="ARBA00023134"/>
    </source>
</evidence>
<keyword evidence="6" id="KW-0547">Nucleotide-binding</keyword>
<dbReference type="GO" id="GO:0005525">
    <property type="term" value="F:GTP binding"/>
    <property type="evidence" value="ECO:0007669"/>
    <property type="project" value="UniProtKB-KW"/>
</dbReference>
<evidence type="ECO:0000256" key="13">
    <source>
        <dbReference type="ARBA" id="ARBA00030866"/>
    </source>
</evidence>
<evidence type="ECO:0000256" key="6">
    <source>
        <dbReference type="ARBA" id="ARBA00022741"/>
    </source>
</evidence>
<keyword evidence="5" id="KW-1003">Cell membrane</keyword>
<comment type="subcellular location">
    <subcellularLocation>
        <location evidence="1">Cell membrane</location>
        <topology evidence="1">Peripheral membrane protein</topology>
        <orientation evidence="1">Cytoplasmic side</orientation>
    </subcellularLocation>
</comment>
<dbReference type="SUPFAM" id="SSF52540">
    <property type="entry name" value="P-loop containing nucleoside triphosphate hydrolases"/>
    <property type="match status" value="1"/>
</dbReference>
<evidence type="ECO:0000256" key="5">
    <source>
        <dbReference type="ARBA" id="ARBA00022475"/>
    </source>
</evidence>
<comment type="similarity">
    <text evidence="2">Belongs to the GTP-binding SRP family.</text>
</comment>
<dbReference type="Gene3D" id="3.40.50.300">
    <property type="entry name" value="P-loop containing nucleotide triphosphate hydrolases"/>
    <property type="match status" value="1"/>
</dbReference>
<dbReference type="GO" id="GO:0003924">
    <property type="term" value="F:GTPase activity"/>
    <property type="evidence" value="ECO:0007669"/>
    <property type="project" value="InterPro"/>
</dbReference>
<dbReference type="InterPro" id="IPR000897">
    <property type="entry name" value="SRP54_GTPase_dom"/>
</dbReference>
<reference evidence="15 16" key="1">
    <citation type="submission" date="2018-10" db="EMBL/GenBank/DDBJ databases">
        <title>Genomic Encyclopedia of Archaeal and Bacterial Type Strains, Phase II (KMG-II): from individual species to whole genera.</title>
        <authorList>
            <person name="Goeker M."/>
        </authorList>
    </citation>
    <scope>NUCLEOTIDE SEQUENCE [LARGE SCALE GENOMIC DNA]</scope>
    <source>
        <strain evidence="15 16">VM1</strain>
    </source>
</reference>
<dbReference type="GO" id="GO:0015031">
    <property type="term" value="P:protein transport"/>
    <property type="evidence" value="ECO:0007669"/>
    <property type="project" value="UniProtKB-KW"/>
</dbReference>
<gene>
    <name evidence="15" type="ORF">CLV39_0108</name>
</gene>
<keyword evidence="15" id="KW-0282">Flagellum</keyword>
<keyword evidence="16" id="KW-1185">Reference proteome</keyword>
<evidence type="ECO:0000313" key="16">
    <source>
        <dbReference type="Proteomes" id="UP000280842"/>
    </source>
</evidence>
<keyword evidence="11" id="KW-1006">Bacterial flagellum protein export</keyword>
<evidence type="ECO:0000256" key="11">
    <source>
        <dbReference type="ARBA" id="ARBA00023225"/>
    </source>
</evidence>
<evidence type="ECO:0000256" key="3">
    <source>
        <dbReference type="ARBA" id="ARBA00014919"/>
    </source>
</evidence>
<dbReference type="FunFam" id="3.40.50.300:FF:000695">
    <property type="entry name" value="Flagellar biosynthesis regulator FlhF"/>
    <property type="match status" value="1"/>
</dbReference>
<dbReference type="CDD" id="cd17873">
    <property type="entry name" value="FlhF"/>
    <property type="match status" value="1"/>
</dbReference>
<dbReference type="SMART" id="SM00962">
    <property type="entry name" value="SRP54"/>
    <property type="match status" value="1"/>
</dbReference>
<dbReference type="PANTHER" id="PTHR43134:SF3">
    <property type="entry name" value="FLAGELLAR BIOSYNTHESIS PROTEIN FLHF"/>
    <property type="match status" value="1"/>
</dbReference>
<evidence type="ECO:0000256" key="12">
    <source>
        <dbReference type="ARBA" id="ARBA00025337"/>
    </source>
</evidence>
<dbReference type="RefSeq" id="WP_121922274.1">
    <property type="nucleotide sequence ID" value="NZ_REFO01000010.1"/>
</dbReference>
<keyword evidence="8" id="KW-0653">Protein transport</keyword>
<evidence type="ECO:0000259" key="14">
    <source>
        <dbReference type="SMART" id="SM00962"/>
    </source>
</evidence>
<keyword evidence="9" id="KW-0342">GTP-binding</keyword>
<dbReference type="Gene3D" id="1.20.120.1380">
    <property type="entry name" value="Flagellar FlhF biosynthesis protein, N domain"/>
    <property type="match status" value="1"/>
</dbReference>
<dbReference type="InterPro" id="IPR047040">
    <property type="entry name" value="FlhF__GTPase_dom"/>
</dbReference>
<dbReference type="GO" id="GO:0005047">
    <property type="term" value="F:signal recognition particle binding"/>
    <property type="evidence" value="ECO:0007669"/>
    <property type="project" value="TreeGrafter"/>
</dbReference>
<sequence length="375" mass="43229">MEIKVYEGEDLQNLIDTAKQELGEKVRILYYEEYFERVWWLPLKKKKRYKLFVEKQQEEEKKPEIDFDEIMEKMESLIEEKIKQTYPITEKTDIGVKSDIEDFKEFTGEALDLIKLLTEKGVQPDVAKKVIESACGLDIESGKMDLNTSTYEEALIKGIEENIKFSVDFNVENKDNSFRVISFVGPTGVGKTTNLFKIASNFILNKNLKVGVISTDTFKVGAIQQARFYANILNIPFYTTADSKNLRETLFKMSDMDFVFIDTVGRSHYDAWKLGEIKEILKGSVDWLDSVLTISCNFNYQEAINVINNYKRYFPIKYILFTKIDETSTPGILLNIPIKTGLPVSYISTGQKVPEDIKILTPKLIASYLLEDFNE</sequence>
<keyword evidence="10" id="KW-0472">Membrane</keyword>
<dbReference type="Pfam" id="PF00448">
    <property type="entry name" value="SRP54"/>
    <property type="match status" value="1"/>
</dbReference>
<dbReference type="EMBL" id="REFO01000010">
    <property type="protein sequence ID" value="RMA97495.1"/>
    <property type="molecule type" value="Genomic_DNA"/>
</dbReference>
<evidence type="ECO:0000256" key="4">
    <source>
        <dbReference type="ARBA" id="ARBA00022448"/>
    </source>
</evidence>
<keyword evidence="4" id="KW-0813">Transport</keyword>
<evidence type="ECO:0000256" key="8">
    <source>
        <dbReference type="ARBA" id="ARBA00022927"/>
    </source>
</evidence>
<comment type="function">
    <text evidence="12">Necessary for flagellar biosynthesis. May be involved in translocation of the flagellum.</text>
</comment>
<dbReference type="GO" id="GO:0044781">
    <property type="term" value="P:bacterial-type flagellum organization"/>
    <property type="evidence" value="ECO:0007669"/>
    <property type="project" value="UniProtKB-KW"/>
</dbReference>
<evidence type="ECO:0000256" key="1">
    <source>
        <dbReference type="ARBA" id="ARBA00004413"/>
    </source>
</evidence>
<dbReference type="GO" id="GO:0005886">
    <property type="term" value="C:plasma membrane"/>
    <property type="evidence" value="ECO:0007669"/>
    <property type="project" value="UniProtKB-SubCell"/>
</dbReference>